<organism evidence="1 2">
    <name type="scientific">Dolichospermum flos-aquae LEGE 04289</name>
    <dbReference type="NCBI Taxonomy" id="1828708"/>
    <lineage>
        <taxon>Bacteria</taxon>
        <taxon>Bacillati</taxon>
        <taxon>Cyanobacteriota</taxon>
        <taxon>Cyanophyceae</taxon>
        <taxon>Nostocales</taxon>
        <taxon>Aphanizomenonaceae</taxon>
        <taxon>Dolichospermum</taxon>
    </lineage>
</organism>
<comment type="caution">
    <text evidence="1">The sequence shown here is derived from an EMBL/GenBank/DDBJ whole genome shotgun (WGS) entry which is preliminary data.</text>
</comment>
<evidence type="ECO:0000313" key="2">
    <source>
        <dbReference type="Proteomes" id="UP000597867"/>
    </source>
</evidence>
<protein>
    <submittedName>
        <fullName evidence="1">Type II toxin-antitoxin system HicA family toxin</fullName>
    </submittedName>
</protein>
<gene>
    <name evidence="1" type="ORF">IQ222_02585</name>
</gene>
<dbReference type="EMBL" id="JADEWF010000005">
    <property type="protein sequence ID" value="MBE9217703.1"/>
    <property type="molecule type" value="Genomic_DNA"/>
</dbReference>
<sequence>MGKLSKLIKYLLSRPHEARFEEISYVLEAFGYQEIRAKGSHHAFENDQGEVIIIPKKGGKKVKRTYIEETIRLLDLENWQDEN</sequence>
<keyword evidence="2" id="KW-1185">Reference proteome</keyword>
<reference evidence="1" key="1">
    <citation type="submission" date="2020-10" db="EMBL/GenBank/DDBJ databases">
        <authorList>
            <person name="Castelo-Branco R."/>
            <person name="Eusebio N."/>
            <person name="Adriana R."/>
            <person name="Vieira A."/>
            <person name="Brugerolle De Fraissinette N."/>
            <person name="Rezende De Castro R."/>
            <person name="Schneider M.P."/>
            <person name="Vasconcelos V."/>
            <person name="Leao P.N."/>
        </authorList>
    </citation>
    <scope>NUCLEOTIDE SEQUENCE</scope>
    <source>
        <strain evidence="1">LEGE 04289</strain>
    </source>
</reference>
<accession>A0ACC5PWX6</accession>
<dbReference type="Proteomes" id="UP000597867">
    <property type="component" value="Unassembled WGS sequence"/>
</dbReference>
<name>A0ACC5PWX6_DOLFA</name>
<evidence type="ECO:0000313" key="1">
    <source>
        <dbReference type="EMBL" id="MBE9217703.1"/>
    </source>
</evidence>
<proteinExistence type="predicted"/>